<reference evidence="1 2" key="1">
    <citation type="journal article" date="2024" name="G3 (Bethesda)">
        <title>Genome assembly of Hibiscus sabdariffa L. provides insights into metabolisms of medicinal natural products.</title>
        <authorList>
            <person name="Kim T."/>
        </authorList>
    </citation>
    <scope>NUCLEOTIDE SEQUENCE [LARGE SCALE GENOMIC DNA]</scope>
    <source>
        <strain evidence="1">TK-2024</strain>
        <tissue evidence="1">Old leaves</tissue>
    </source>
</reference>
<dbReference type="Proteomes" id="UP001472677">
    <property type="component" value="Unassembled WGS sequence"/>
</dbReference>
<sequence>MILQLIEVTMDWMPNQTTVWTNEKHNSYLDNLEASFVKQLHSSMSLHGCHPRKEMWEPCATLQLPAKGHSYPRQFSVLQDGCSQKIKNQSNDPLCDSTADSCDIVGSPPLHHFKYTGKSSSETFPVPRETVVHNDGLYMRSNNTNFFCKSAISSEKHPINQSNNHGLGSCITEVSDQNFVDEDQGRQTSRQQCVVGQTLENEGGS</sequence>
<accession>A0ABR2ENC0</accession>
<dbReference type="EMBL" id="JBBPBM010000012">
    <property type="protein sequence ID" value="KAK8562908.1"/>
    <property type="molecule type" value="Genomic_DNA"/>
</dbReference>
<evidence type="ECO:0000313" key="2">
    <source>
        <dbReference type="Proteomes" id="UP001472677"/>
    </source>
</evidence>
<proteinExistence type="predicted"/>
<name>A0ABR2ENC0_9ROSI</name>
<gene>
    <name evidence="1" type="ORF">V6N12_010972</name>
</gene>
<comment type="caution">
    <text evidence="1">The sequence shown here is derived from an EMBL/GenBank/DDBJ whole genome shotgun (WGS) entry which is preliminary data.</text>
</comment>
<dbReference type="PANTHER" id="PTHR33676:SF17">
    <property type="entry name" value="COLD-REGULATED PROTEIN 28"/>
    <property type="match status" value="1"/>
</dbReference>
<protein>
    <submittedName>
        <fullName evidence="1">Uncharacterized protein</fullName>
    </submittedName>
</protein>
<dbReference type="InterPro" id="IPR044678">
    <property type="entry name" value="COR27/28"/>
</dbReference>
<dbReference type="PANTHER" id="PTHR33676">
    <property type="entry name" value="COLD REGULATED PROTEIN 27"/>
    <property type="match status" value="1"/>
</dbReference>
<evidence type="ECO:0000313" key="1">
    <source>
        <dbReference type="EMBL" id="KAK8562908.1"/>
    </source>
</evidence>
<keyword evidence="2" id="KW-1185">Reference proteome</keyword>
<organism evidence="1 2">
    <name type="scientific">Hibiscus sabdariffa</name>
    <name type="common">roselle</name>
    <dbReference type="NCBI Taxonomy" id="183260"/>
    <lineage>
        <taxon>Eukaryota</taxon>
        <taxon>Viridiplantae</taxon>
        <taxon>Streptophyta</taxon>
        <taxon>Embryophyta</taxon>
        <taxon>Tracheophyta</taxon>
        <taxon>Spermatophyta</taxon>
        <taxon>Magnoliopsida</taxon>
        <taxon>eudicotyledons</taxon>
        <taxon>Gunneridae</taxon>
        <taxon>Pentapetalae</taxon>
        <taxon>rosids</taxon>
        <taxon>malvids</taxon>
        <taxon>Malvales</taxon>
        <taxon>Malvaceae</taxon>
        <taxon>Malvoideae</taxon>
        <taxon>Hibiscus</taxon>
    </lineage>
</organism>